<sequence>MAHTCDQCGKPATRWVDKFSEYLCADCPAGASLTDQQWDRYVAEQLEDEYDQGAP</sequence>
<proteinExistence type="predicted"/>
<keyword evidence="2" id="KW-1185">Reference proteome</keyword>
<protein>
    <submittedName>
        <fullName evidence="1">Uncharacterized protein</fullName>
    </submittedName>
</protein>
<comment type="caution">
    <text evidence="1">The sequence shown here is derived from an EMBL/GenBank/DDBJ whole genome shotgun (WGS) entry which is preliminary data.</text>
</comment>
<dbReference type="Proteomes" id="UP000019141">
    <property type="component" value="Unassembled WGS sequence"/>
</dbReference>
<geneLocation type="plasmid" evidence="1">
    <name>pTSY</name>
</geneLocation>
<gene>
    <name evidence="1" type="ORF">ETSY1_46620</name>
</gene>
<dbReference type="HOGENOM" id="CLU_3023454_0_0_7"/>
<evidence type="ECO:0000313" key="1">
    <source>
        <dbReference type="EMBL" id="ETX03641.1"/>
    </source>
</evidence>
<name>W4M0X6_ENTF1</name>
<dbReference type="AlphaFoldDB" id="W4M0X6"/>
<evidence type="ECO:0000313" key="2">
    <source>
        <dbReference type="Proteomes" id="UP000019141"/>
    </source>
</evidence>
<dbReference type="EMBL" id="AZHW01000019">
    <property type="protein sequence ID" value="ETX03641.1"/>
    <property type="molecule type" value="Genomic_DNA"/>
</dbReference>
<reference evidence="1 2" key="1">
    <citation type="journal article" date="2014" name="Nature">
        <title>An environmental bacterial taxon with a large and distinct metabolic repertoire.</title>
        <authorList>
            <person name="Wilson M.C."/>
            <person name="Mori T."/>
            <person name="Ruckert C."/>
            <person name="Uria A.R."/>
            <person name="Helf M.J."/>
            <person name="Takada K."/>
            <person name="Gernert C."/>
            <person name="Steffens U.A."/>
            <person name="Heycke N."/>
            <person name="Schmitt S."/>
            <person name="Rinke C."/>
            <person name="Helfrich E.J."/>
            <person name="Brachmann A.O."/>
            <person name="Gurgui C."/>
            <person name="Wakimoto T."/>
            <person name="Kracht M."/>
            <person name="Crusemann M."/>
            <person name="Hentschel U."/>
            <person name="Abe I."/>
            <person name="Matsunaga S."/>
            <person name="Kalinowski J."/>
            <person name="Takeyama H."/>
            <person name="Piel J."/>
        </authorList>
    </citation>
    <scope>NUCLEOTIDE SEQUENCE [LARGE SCALE GENOMIC DNA]</scope>
    <source>
        <strain evidence="2">TSY1</strain>
        <plasmid evidence="1">pTSY</plasmid>
    </source>
</reference>
<organism evidence="1 2">
    <name type="scientific">Entotheonella factor</name>
    <dbReference type="NCBI Taxonomy" id="1429438"/>
    <lineage>
        <taxon>Bacteria</taxon>
        <taxon>Pseudomonadati</taxon>
        <taxon>Nitrospinota/Tectimicrobiota group</taxon>
        <taxon>Candidatus Tectimicrobiota</taxon>
        <taxon>Candidatus Entotheonellia</taxon>
        <taxon>Candidatus Entotheonellales</taxon>
        <taxon>Candidatus Entotheonellaceae</taxon>
        <taxon>Candidatus Entotheonella</taxon>
    </lineage>
</organism>
<keyword evidence="1" id="KW-0614">Plasmid</keyword>
<accession>W4M0X6</accession>